<accession>A0A7K4BZH3</accession>
<dbReference type="Proteomes" id="UP000526302">
    <property type="component" value="Unassembled WGS sequence"/>
</dbReference>
<gene>
    <name evidence="2" type="ORF">GX950_02290</name>
</gene>
<sequence>MNEDIIDLLESILNDRVVPRNIRAKVEEALAKVKENTVTTLSEAIYLLDDISSDINMPDHTRTDIWQSISMIESVKEKQK</sequence>
<organism evidence="2 3">
    <name type="scientific">Candidatus Iainarchaeum sp</name>
    <dbReference type="NCBI Taxonomy" id="3101447"/>
    <lineage>
        <taxon>Archaea</taxon>
        <taxon>Candidatus Iainarchaeota</taxon>
        <taxon>Candidatus Iainarchaeia</taxon>
        <taxon>Candidatus Iainarchaeales</taxon>
        <taxon>Candidatus Iainarchaeaceae</taxon>
        <taxon>Candidatus Iainarchaeum</taxon>
    </lineage>
</organism>
<dbReference type="SUPFAM" id="SSF158436">
    <property type="entry name" value="Ta0600-like"/>
    <property type="match status" value="1"/>
</dbReference>
<dbReference type="Gene3D" id="1.20.1440.50">
    <property type="entry name" value="Ta0600-like"/>
    <property type="match status" value="1"/>
</dbReference>
<proteinExistence type="inferred from homology"/>
<dbReference type="Pfam" id="PF03685">
    <property type="entry name" value="UPF0147"/>
    <property type="match status" value="1"/>
</dbReference>
<name>A0A7K4BZH3_9ARCH</name>
<dbReference type="AlphaFoldDB" id="A0A7K4BZH3"/>
<reference evidence="2 3" key="1">
    <citation type="journal article" date="2020" name="Biotechnol. Biofuels">
        <title>New insights from the biogas microbiome by comprehensive genome-resolved metagenomics of nearly 1600 species originating from multiple anaerobic digesters.</title>
        <authorList>
            <person name="Campanaro S."/>
            <person name="Treu L."/>
            <person name="Rodriguez-R L.M."/>
            <person name="Kovalovszki A."/>
            <person name="Ziels R.M."/>
            <person name="Maus I."/>
            <person name="Zhu X."/>
            <person name="Kougias P.G."/>
            <person name="Basile A."/>
            <person name="Luo G."/>
            <person name="Schluter A."/>
            <person name="Konstantinidis K.T."/>
            <person name="Angelidaki I."/>
        </authorList>
    </citation>
    <scope>NUCLEOTIDE SEQUENCE [LARGE SCALE GENOMIC DNA]</scope>
    <source>
        <strain evidence="2">AS22ysBPME_79</strain>
    </source>
</reference>
<dbReference type="EMBL" id="JAAZKV010000018">
    <property type="protein sequence ID" value="NMA44617.1"/>
    <property type="molecule type" value="Genomic_DNA"/>
</dbReference>
<dbReference type="InterPro" id="IPR005354">
    <property type="entry name" value="UPF0147"/>
</dbReference>
<evidence type="ECO:0000313" key="2">
    <source>
        <dbReference type="EMBL" id="NMA44617.1"/>
    </source>
</evidence>
<comment type="caution">
    <text evidence="2">The sequence shown here is derived from an EMBL/GenBank/DDBJ whole genome shotgun (WGS) entry which is preliminary data.</text>
</comment>
<comment type="similarity">
    <text evidence="1">Belongs to the UPF0147 family.</text>
</comment>
<protein>
    <submittedName>
        <fullName evidence="2">Uncharacterized protein</fullName>
    </submittedName>
</protein>
<dbReference type="InterPro" id="IPR023130">
    <property type="entry name" value="Ta0600-like_sf"/>
</dbReference>
<evidence type="ECO:0000313" key="3">
    <source>
        <dbReference type="Proteomes" id="UP000526302"/>
    </source>
</evidence>
<evidence type="ECO:0000256" key="1">
    <source>
        <dbReference type="ARBA" id="ARBA00005958"/>
    </source>
</evidence>